<accession>A0ABP9D6S4</accession>
<dbReference type="RefSeq" id="WP_345370942.1">
    <property type="nucleotide sequence ID" value="NZ_BAABJX010000026.1"/>
</dbReference>
<organism evidence="1 2">
    <name type="scientific">Algivirga pacifica</name>
    <dbReference type="NCBI Taxonomy" id="1162670"/>
    <lineage>
        <taxon>Bacteria</taxon>
        <taxon>Pseudomonadati</taxon>
        <taxon>Bacteroidota</taxon>
        <taxon>Cytophagia</taxon>
        <taxon>Cytophagales</taxon>
        <taxon>Flammeovirgaceae</taxon>
        <taxon>Algivirga</taxon>
    </lineage>
</organism>
<proteinExistence type="predicted"/>
<comment type="caution">
    <text evidence="1">The sequence shown here is derived from an EMBL/GenBank/DDBJ whole genome shotgun (WGS) entry which is preliminary data.</text>
</comment>
<keyword evidence="2" id="KW-1185">Reference proteome</keyword>
<dbReference type="InterPro" id="IPR046239">
    <property type="entry name" value="DUF6272"/>
</dbReference>
<dbReference type="Pfam" id="PF19788">
    <property type="entry name" value="DUF6272"/>
    <property type="match status" value="1"/>
</dbReference>
<name>A0ABP9D6S4_9BACT</name>
<dbReference type="NCBIfam" id="NF038262">
    <property type="entry name" value="SiaB_fam_kinase"/>
    <property type="match status" value="1"/>
</dbReference>
<dbReference type="EMBL" id="BAABJX010000026">
    <property type="protein sequence ID" value="GAA4832427.1"/>
    <property type="molecule type" value="Genomic_DNA"/>
</dbReference>
<reference evidence="2" key="1">
    <citation type="journal article" date="2019" name="Int. J. Syst. Evol. Microbiol.">
        <title>The Global Catalogue of Microorganisms (GCM) 10K type strain sequencing project: providing services to taxonomists for standard genome sequencing and annotation.</title>
        <authorList>
            <consortium name="The Broad Institute Genomics Platform"/>
            <consortium name="The Broad Institute Genome Sequencing Center for Infectious Disease"/>
            <person name="Wu L."/>
            <person name="Ma J."/>
        </authorList>
    </citation>
    <scope>NUCLEOTIDE SEQUENCE [LARGE SCALE GENOMIC DNA]</scope>
    <source>
        <strain evidence="2">JCM 18326</strain>
    </source>
</reference>
<sequence length="190" mass="21849">MLQQKEYIEHFSVKTFKHQLEGQHIKLAFNGMFTQEVLSLIGKSLLDSPDSQVIRKRLFAIVIEMAQNIHHYSARKSFCEKDKKEVGTGVITIGESKDHFIVASGNYIKKEELPPIVERAEYINKLPTEELRAFYREVRKAPQREDKPGANLGLIDMVRKSGNPISIETMEVDDEVSFFILNVKINKELD</sequence>
<dbReference type="Proteomes" id="UP001500298">
    <property type="component" value="Unassembled WGS sequence"/>
</dbReference>
<evidence type="ECO:0000313" key="2">
    <source>
        <dbReference type="Proteomes" id="UP001500298"/>
    </source>
</evidence>
<evidence type="ECO:0000313" key="1">
    <source>
        <dbReference type="EMBL" id="GAA4832427.1"/>
    </source>
</evidence>
<gene>
    <name evidence="1" type="ORF">GCM10023331_17030</name>
</gene>
<protein>
    <submittedName>
        <fullName evidence="1">Uncharacterized protein</fullName>
    </submittedName>
</protein>